<evidence type="ECO:0000256" key="1">
    <source>
        <dbReference type="ARBA" id="ARBA00011900"/>
    </source>
</evidence>
<dbReference type="EMBL" id="JAHLZN010000010">
    <property type="protein sequence ID" value="MBU6113709.1"/>
    <property type="molecule type" value="Genomic_DNA"/>
</dbReference>
<evidence type="ECO:0000259" key="6">
    <source>
        <dbReference type="Pfam" id="PF07669"/>
    </source>
</evidence>
<dbReference type="PANTHER" id="PTHR33841:SF1">
    <property type="entry name" value="DNA METHYLTRANSFERASE A"/>
    <property type="match status" value="1"/>
</dbReference>
<comment type="catalytic activity">
    <reaction evidence="5">
        <text>a 2'-deoxyadenosine in DNA + S-adenosyl-L-methionine = an N(6)-methyl-2'-deoxyadenosine in DNA + S-adenosyl-L-homocysteine + H(+)</text>
        <dbReference type="Rhea" id="RHEA:15197"/>
        <dbReference type="Rhea" id="RHEA-COMP:12418"/>
        <dbReference type="Rhea" id="RHEA-COMP:12419"/>
        <dbReference type="ChEBI" id="CHEBI:15378"/>
        <dbReference type="ChEBI" id="CHEBI:57856"/>
        <dbReference type="ChEBI" id="CHEBI:59789"/>
        <dbReference type="ChEBI" id="CHEBI:90615"/>
        <dbReference type="ChEBI" id="CHEBI:90616"/>
        <dbReference type="EC" id="2.1.1.72"/>
    </reaction>
</comment>
<dbReference type="GO" id="GO:0008168">
    <property type="term" value="F:methyltransferase activity"/>
    <property type="evidence" value="ECO:0007669"/>
    <property type="project" value="UniProtKB-KW"/>
</dbReference>
<keyword evidence="4" id="KW-0949">S-adenosyl-L-methionine</keyword>
<keyword evidence="2 7" id="KW-0489">Methyltransferase</keyword>
<dbReference type="InterPro" id="IPR002052">
    <property type="entry name" value="DNA_methylase_N6_adenine_CS"/>
</dbReference>
<evidence type="ECO:0000313" key="8">
    <source>
        <dbReference type="Proteomes" id="UP000770161"/>
    </source>
</evidence>
<dbReference type="RefSeq" id="WP_216683564.1">
    <property type="nucleotide sequence ID" value="NZ_JAHLZN010000010.1"/>
</dbReference>
<dbReference type="EC" id="2.1.1.72" evidence="1"/>
<evidence type="ECO:0000313" key="7">
    <source>
        <dbReference type="EMBL" id="MBU6113709.1"/>
    </source>
</evidence>
<dbReference type="Proteomes" id="UP000770161">
    <property type="component" value="Unassembled WGS sequence"/>
</dbReference>
<dbReference type="InterPro" id="IPR011639">
    <property type="entry name" value="MethylTrfase_TaqI-like_dom"/>
</dbReference>
<evidence type="ECO:0000256" key="3">
    <source>
        <dbReference type="ARBA" id="ARBA00022679"/>
    </source>
</evidence>
<evidence type="ECO:0000256" key="5">
    <source>
        <dbReference type="ARBA" id="ARBA00047942"/>
    </source>
</evidence>
<dbReference type="Pfam" id="PF07669">
    <property type="entry name" value="Eco57I"/>
    <property type="match status" value="1"/>
</dbReference>
<dbReference type="PANTHER" id="PTHR33841">
    <property type="entry name" value="DNA METHYLTRANSFERASE YEEA-RELATED"/>
    <property type="match status" value="1"/>
</dbReference>
<accession>A0ABS6GX40</accession>
<keyword evidence="8" id="KW-1185">Reference proteome</keyword>
<evidence type="ECO:0000256" key="4">
    <source>
        <dbReference type="ARBA" id="ARBA00022691"/>
    </source>
</evidence>
<reference evidence="7 8" key="1">
    <citation type="submission" date="2021-06" db="EMBL/GenBank/DDBJ databases">
        <title>Staphylococcus lentus K169 genome sequencing.</title>
        <authorList>
            <person name="Sundareshan S."/>
            <person name="Akhila D.S."/>
            <person name="Prachi D."/>
            <person name="Sivakumar R."/>
            <person name="Rajendhran J."/>
            <person name="Isloor S."/>
            <person name="Hegde N.R."/>
        </authorList>
    </citation>
    <scope>NUCLEOTIDE SEQUENCE [LARGE SCALE GENOMIC DNA]</scope>
    <source>
        <strain evidence="7 8">K169</strain>
    </source>
</reference>
<dbReference type="PROSITE" id="PS00092">
    <property type="entry name" value="N6_MTASE"/>
    <property type="match status" value="1"/>
</dbReference>
<evidence type="ECO:0000256" key="2">
    <source>
        <dbReference type="ARBA" id="ARBA00022603"/>
    </source>
</evidence>
<feature type="domain" description="Type II methyltransferase M.TaqI-like" evidence="6">
    <location>
        <begin position="483"/>
        <end position="673"/>
    </location>
</feature>
<organism evidence="7 8">
    <name type="scientific">Mammaliicoccus lentus</name>
    <name type="common">Staphylococcus lentus</name>
    <dbReference type="NCBI Taxonomy" id="42858"/>
    <lineage>
        <taxon>Bacteria</taxon>
        <taxon>Bacillati</taxon>
        <taxon>Bacillota</taxon>
        <taxon>Bacilli</taxon>
        <taxon>Bacillales</taxon>
        <taxon>Staphylococcaceae</taxon>
        <taxon>Mammaliicoccus</taxon>
    </lineage>
</organism>
<proteinExistence type="predicted"/>
<dbReference type="InterPro" id="IPR050953">
    <property type="entry name" value="N4_N6_ade-DNA_methylase"/>
</dbReference>
<comment type="caution">
    <text evidence="7">The sequence shown here is derived from an EMBL/GenBank/DDBJ whole genome shotgun (WGS) entry which is preliminary data.</text>
</comment>
<sequence>MTDQIFRDDKEQARFLISDLVNSFEEHEKTYTAQDYKEASVRVRFIDKFFEILGWNVNEVTHIHPDDEEVIMERTIDYEKTTKYIDYTFNLERKIQFLVEAKKPAESLKKLDHIFQAKSYAFTEEIPFVILTNFKEFRLFDISTEPLHNQPNTDLVKEFDLTYKDYVDKFDLLWDTFSKQAVEEKSLAELFRMRRNLEENSEIIFDLNYGLIKGESLIDKTFLRDLRNWRTMIAQDIYNNNSNLSEIEISEIVQRNIDRLVFMRIIEDREIESTEHLRETIYAYRQGNIKSIKETLDNLYETINLKFNGLLFHQHDLSNESIISNDILDKIIEGLYYPKSPYNFKVIGPEILGRIFEQYLGEKIVIDKGIVRLELKDEQKKAGGIYYTPQKIVEKIVNYSIESTIENKSFDEIKNIRIADIACGSGSFLIGAYKNLIKFYEEYYQNLRNDDAEYINAVTRNIIFVDNNVCKLSMEFKKTILEKNIFGVDIDAQAIEVAKMSLYITMLEEGYREDTTHPILPDLDSTLKIGNSIISSDYIKYNNGKDAEIDSDHFKLINVFDWELMFAEVVEEGGFDCIIGNPPYIRIQKYEDLYTQRLVNYIRESYSSASIGNFDVSVVFIEKSLDLLKENGTLGYIVLNRFFITDYGEPLREIISSNNNIKKIVHFGDQQVFNGVTTYTCLLYLKKEKLETFEFTKVNNLNRWLSEEPEQLKIINANSLTKENWLFMDEIRSDLEKHYEDNATLLKAETERIFVGLQTDCDEVYILDEVDREGDIVYCKSTYTGKIHELEANHVKPFLKGSLDIKKYTLYGENKWLVFPYKISEGKADLISEDEYSERYPLTWAYLKECETRLKERNSGHGILVGDNPIYSESWYGHIYKKNLARFEQKKIVFPAISKGSWFAYDESGAFYFVGSGPGGGGGCAIILNEESNYNYYSLLGVLNSTPISFQINDKGTEQSGGYKGMNKKRADNLFIPKITNDDLESINKLLHISNYVRQIIPLYTSLKKQRRGSNEHRRILQQIEIIENAIDNIVYELYSFTPELIDYIKMDN</sequence>
<gene>
    <name evidence="7" type="ORF">KQ656_07045</name>
</gene>
<protein>
    <recommendedName>
        <fullName evidence="1">site-specific DNA-methyltransferase (adenine-specific)</fullName>
        <ecNumber evidence="1">2.1.1.72</ecNumber>
    </recommendedName>
</protein>
<dbReference type="GO" id="GO:0032259">
    <property type="term" value="P:methylation"/>
    <property type="evidence" value="ECO:0007669"/>
    <property type="project" value="UniProtKB-KW"/>
</dbReference>
<name>A0ABS6GX40_MAMLE</name>
<keyword evidence="3" id="KW-0808">Transferase</keyword>